<evidence type="ECO:0000256" key="2">
    <source>
        <dbReference type="SAM" id="MobiDB-lite"/>
    </source>
</evidence>
<keyword evidence="4" id="KW-1185">Reference proteome</keyword>
<dbReference type="RefSeq" id="WP_217679699.1">
    <property type="nucleotide sequence ID" value="NZ_JAHRGL010000010.1"/>
</dbReference>
<dbReference type="NCBIfam" id="NF003707">
    <property type="entry name" value="PRK05325.1-2"/>
    <property type="match status" value="1"/>
</dbReference>
<gene>
    <name evidence="3" type="ORF">KRX52_03115</name>
</gene>
<dbReference type="HAMAP" id="MF_01232">
    <property type="entry name" value="UPF0229"/>
    <property type="match status" value="1"/>
</dbReference>
<dbReference type="NCBIfam" id="NF003708">
    <property type="entry name" value="PRK05325.1-3"/>
    <property type="match status" value="1"/>
</dbReference>
<evidence type="ECO:0000313" key="4">
    <source>
        <dbReference type="Proteomes" id="UP000813068"/>
    </source>
</evidence>
<protein>
    <recommendedName>
        <fullName evidence="1">UPF0229 protein KRX52_03115</fullName>
    </recommendedName>
</protein>
<evidence type="ECO:0000256" key="1">
    <source>
        <dbReference type="HAMAP-Rule" id="MF_01232"/>
    </source>
</evidence>
<feature type="compositionally biased region" description="Gly residues" evidence="2">
    <location>
        <begin position="92"/>
        <end position="101"/>
    </location>
</feature>
<sequence>MSYVIDRRLNGKNKSTVNRQRFLRRYRDHIKKAVEEAVSRRSITDMEHGEQISIPSRDIDEPVWHHGRGGRQTIIHPGNKEFISGERIPRPSGGGGGGAGQGKASNSGEGMDEFVFQITQEEFLDFMFEDLALPNLVKKHLAGMDSFKTVRAGISSEGTPARLNIVRTLRSAHARRIALSGSSRARLRELKAELERLRIEEPDNFTDIRALEEEIGGLRARIERLPFLDTFDLKYNLLVKQPNPTSKAVMFCLMDVSGSMTQATKDIAKRFFILLYLFLKRSYDKIEVVFIRHHTSAKEVDEQEFFYSRETGGTIVSSALKLMQEVMAARYPVNEWNIYAAQASDGDNWNDDSPVCRDILMRQIMPFVQYFSYVEITPREHQALWHEYEQVSEAFPESFAQQQIVSAGDIYPVFRELFQRRVAA</sequence>
<organism evidence="3 4">
    <name type="scientific">Geopseudomonas aromaticivorans</name>
    <dbReference type="NCBI Taxonomy" id="2849492"/>
    <lineage>
        <taxon>Bacteria</taxon>
        <taxon>Pseudomonadati</taxon>
        <taxon>Pseudomonadota</taxon>
        <taxon>Gammaproteobacteria</taxon>
        <taxon>Pseudomonadales</taxon>
        <taxon>Pseudomonadaceae</taxon>
        <taxon>Geopseudomonas</taxon>
    </lineage>
</organism>
<comment type="caution">
    <text evidence="3">The sequence shown here is derived from an EMBL/GenBank/DDBJ whole genome shotgun (WGS) entry which is preliminary data.</text>
</comment>
<dbReference type="Proteomes" id="UP000813068">
    <property type="component" value="Unassembled WGS sequence"/>
</dbReference>
<accession>A0ABS6MTV9</accession>
<feature type="region of interest" description="Disordered" evidence="2">
    <location>
        <begin position="69"/>
        <end position="108"/>
    </location>
</feature>
<dbReference type="PANTHER" id="PTHR30510:SF2">
    <property type="entry name" value="UPF0229 PROTEIN YEAH"/>
    <property type="match status" value="1"/>
</dbReference>
<dbReference type="Pfam" id="PF04285">
    <property type="entry name" value="DUF444"/>
    <property type="match status" value="1"/>
</dbReference>
<proteinExistence type="inferred from homology"/>
<reference evidence="3 4" key="1">
    <citation type="submission" date="2021-06" db="EMBL/GenBank/DDBJ databases">
        <title>Differences between aerobic and microaerobic xylene degrading microbial communities.</title>
        <authorList>
            <person name="Banerjee S."/>
            <person name="Tancsics A."/>
        </authorList>
    </citation>
    <scope>NUCLEOTIDE SEQUENCE [LARGE SCALE GENOMIC DNA]</scope>
    <source>
        <strain evidence="3 4">MAP12</strain>
    </source>
</reference>
<evidence type="ECO:0000313" key="3">
    <source>
        <dbReference type="EMBL" id="MBV2131786.1"/>
    </source>
</evidence>
<dbReference type="InterPro" id="IPR006698">
    <property type="entry name" value="UPF0229"/>
</dbReference>
<dbReference type="EMBL" id="JAHRGL010000010">
    <property type="protein sequence ID" value="MBV2131786.1"/>
    <property type="molecule type" value="Genomic_DNA"/>
</dbReference>
<name>A0ABS6MTV9_9GAMM</name>
<comment type="similarity">
    <text evidence="1">Belongs to the UPF0229 family.</text>
</comment>
<dbReference type="PANTHER" id="PTHR30510">
    <property type="entry name" value="UPF0229 PROTEIN YEAH"/>
    <property type="match status" value="1"/>
</dbReference>